<organism evidence="1 2">
    <name type="scientific">Blepharisma stoltei</name>
    <dbReference type="NCBI Taxonomy" id="1481888"/>
    <lineage>
        <taxon>Eukaryota</taxon>
        <taxon>Sar</taxon>
        <taxon>Alveolata</taxon>
        <taxon>Ciliophora</taxon>
        <taxon>Postciliodesmatophora</taxon>
        <taxon>Heterotrichea</taxon>
        <taxon>Heterotrichida</taxon>
        <taxon>Blepharismidae</taxon>
        <taxon>Blepharisma</taxon>
    </lineage>
</organism>
<keyword evidence="2" id="KW-1185">Reference proteome</keyword>
<evidence type="ECO:0000313" key="1">
    <source>
        <dbReference type="EMBL" id="CAG9334715.1"/>
    </source>
</evidence>
<reference evidence="1" key="1">
    <citation type="submission" date="2021-09" db="EMBL/GenBank/DDBJ databases">
        <authorList>
            <consortium name="AG Swart"/>
            <person name="Singh M."/>
            <person name="Singh A."/>
            <person name="Seah K."/>
            <person name="Emmerich C."/>
        </authorList>
    </citation>
    <scope>NUCLEOTIDE SEQUENCE</scope>
    <source>
        <strain evidence="1">ATCC30299</strain>
    </source>
</reference>
<proteinExistence type="predicted"/>
<name>A0AAU9K6Q6_9CILI</name>
<dbReference type="AlphaFoldDB" id="A0AAU9K6Q6"/>
<gene>
    <name evidence="1" type="ORF">BSTOLATCC_MIC62257</name>
</gene>
<comment type="caution">
    <text evidence="1">The sequence shown here is derived from an EMBL/GenBank/DDBJ whole genome shotgun (WGS) entry which is preliminary data.</text>
</comment>
<evidence type="ECO:0000313" key="2">
    <source>
        <dbReference type="Proteomes" id="UP001162131"/>
    </source>
</evidence>
<sequence>MQFSSLHLIYDPLKIVLFSENDFIIWLPESDEIKFIKISYQNDYRLSSYEGNNLAVLYKNNKIVFYSDDGTVRNEISLNKIKNHEVSKMQLLKCGKYQLLRYPPVRLRNSNA</sequence>
<protein>
    <submittedName>
        <fullName evidence="1">Uncharacterized protein</fullName>
    </submittedName>
</protein>
<dbReference type="EMBL" id="CAJZBQ010000059">
    <property type="protein sequence ID" value="CAG9334715.1"/>
    <property type="molecule type" value="Genomic_DNA"/>
</dbReference>
<dbReference type="Proteomes" id="UP001162131">
    <property type="component" value="Unassembled WGS sequence"/>
</dbReference>
<accession>A0AAU9K6Q6</accession>